<comment type="caution">
    <text evidence="1">The sequence shown here is derived from an EMBL/GenBank/DDBJ whole genome shotgun (WGS) entry which is preliminary data.</text>
</comment>
<sequence length="230" mass="26175">MSLLQHHCGLLSKFLDRHQVTCSSALSTWRGRAMSLSMSMPWRIDALLRQFHNVKFVTLNVEFLKPLVSHKARALANAVKAQKLMASFQVMLEKEKANIESNRTGMDQGKTPMASHEADAHDQGTAPVERMQLHFKRKLTQMKSCLEDVGIRIDEGRKRTCYIISQLRDIEVLLMKDLPTSMRDELQACFSSLCVEVDIVVKKILHHMNIPQVHLSDCFNELATTSLRSS</sequence>
<evidence type="ECO:0000313" key="1">
    <source>
        <dbReference type="EMBL" id="KAI3760296.1"/>
    </source>
</evidence>
<protein>
    <submittedName>
        <fullName evidence="1">Uncharacterized protein</fullName>
    </submittedName>
</protein>
<accession>A0ACB9ENP0</accession>
<dbReference type="EMBL" id="CM042034">
    <property type="protein sequence ID" value="KAI3760296.1"/>
    <property type="molecule type" value="Genomic_DNA"/>
</dbReference>
<reference evidence="1 2" key="2">
    <citation type="journal article" date="2022" name="Mol. Ecol. Resour.">
        <title>The genomes of chicory, endive, great burdock and yacon provide insights into Asteraceae paleo-polyploidization history and plant inulin production.</title>
        <authorList>
            <person name="Fan W."/>
            <person name="Wang S."/>
            <person name="Wang H."/>
            <person name="Wang A."/>
            <person name="Jiang F."/>
            <person name="Liu H."/>
            <person name="Zhao H."/>
            <person name="Xu D."/>
            <person name="Zhang Y."/>
        </authorList>
    </citation>
    <scope>NUCLEOTIDE SEQUENCE [LARGE SCALE GENOMIC DNA]</scope>
    <source>
        <strain evidence="2">cv. Yunnan</strain>
        <tissue evidence="1">Leaves</tissue>
    </source>
</reference>
<reference evidence="2" key="1">
    <citation type="journal article" date="2022" name="Mol. Ecol. Resour.">
        <title>The genomes of chicory, endive, great burdock and yacon provide insights into Asteraceae palaeo-polyploidization history and plant inulin production.</title>
        <authorList>
            <person name="Fan W."/>
            <person name="Wang S."/>
            <person name="Wang H."/>
            <person name="Wang A."/>
            <person name="Jiang F."/>
            <person name="Liu H."/>
            <person name="Zhao H."/>
            <person name="Xu D."/>
            <person name="Zhang Y."/>
        </authorList>
    </citation>
    <scope>NUCLEOTIDE SEQUENCE [LARGE SCALE GENOMIC DNA]</scope>
    <source>
        <strain evidence="2">cv. Yunnan</strain>
    </source>
</reference>
<organism evidence="1 2">
    <name type="scientific">Smallanthus sonchifolius</name>
    <dbReference type="NCBI Taxonomy" id="185202"/>
    <lineage>
        <taxon>Eukaryota</taxon>
        <taxon>Viridiplantae</taxon>
        <taxon>Streptophyta</taxon>
        <taxon>Embryophyta</taxon>
        <taxon>Tracheophyta</taxon>
        <taxon>Spermatophyta</taxon>
        <taxon>Magnoliopsida</taxon>
        <taxon>eudicotyledons</taxon>
        <taxon>Gunneridae</taxon>
        <taxon>Pentapetalae</taxon>
        <taxon>asterids</taxon>
        <taxon>campanulids</taxon>
        <taxon>Asterales</taxon>
        <taxon>Asteraceae</taxon>
        <taxon>Asteroideae</taxon>
        <taxon>Heliantheae alliance</taxon>
        <taxon>Millerieae</taxon>
        <taxon>Smallanthus</taxon>
    </lineage>
</organism>
<gene>
    <name evidence="1" type="ORF">L1987_50689</name>
</gene>
<dbReference type="Proteomes" id="UP001056120">
    <property type="component" value="Linkage Group LG17"/>
</dbReference>
<name>A0ACB9ENP0_9ASTR</name>
<evidence type="ECO:0000313" key="2">
    <source>
        <dbReference type="Proteomes" id="UP001056120"/>
    </source>
</evidence>
<proteinExistence type="predicted"/>
<keyword evidence="2" id="KW-1185">Reference proteome</keyword>